<feature type="compositionally biased region" description="Polar residues" evidence="3">
    <location>
        <begin position="243"/>
        <end position="268"/>
    </location>
</feature>
<dbReference type="InterPro" id="IPR054508">
    <property type="entry name" value="PIR1-like_C"/>
</dbReference>
<evidence type="ECO:0000256" key="2">
    <source>
        <dbReference type="ARBA" id="ARBA00022737"/>
    </source>
</evidence>
<dbReference type="GO" id="GO:0031505">
    <property type="term" value="P:fungal-type cell wall organization"/>
    <property type="evidence" value="ECO:0007669"/>
    <property type="project" value="TreeGrafter"/>
</dbReference>
<keyword evidence="1 4" id="KW-0732">Signal</keyword>
<dbReference type="Pfam" id="PF00399">
    <property type="entry name" value="PIR"/>
    <property type="match status" value="6"/>
</dbReference>
<evidence type="ECO:0000256" key="4">
    <source>
        <dbReference type="SAM" id="SignalP"/>
    </source>
</evidence>
<dbReference type="PANTHER" id="PTHR47254:SF2">
    <property type="entry name" value="COVALENTLY-LINKED CELL WALL PROTEIN"/>
    <property type="match status" value="1"/>
</dbReference>
<dbReference type="AlphaFoldDB" id="A0A6A5UD61"/>
<feature type="region of interest" description="Disordered" evidence="3">
    <location>
        <begin position="152"/>
        <end position="282"/>
    </location>
</feature>
<dbReference type="GO" id="GO:0009277">
    <property type="term" value="C:fungal-type cell wall"/>
    <property type="evidence" value="ECO:0007669"/>
    <property type="project" value="TreeGrafter"/>
</dbReference>
<dbReference type="InterPro" id="IPR051153">
    <property type="entry name" value="Yeast_CWMannoprotein_PIR"/>
</dbReference>
<organism evidence="6 7">
    <name type="scientific">Byssothecium circinans</name>
    <dbReference type="NCBI Taxonomy" id="147558"/>
    <lineage>
        <taxon>Eukaryota</taxon>
        <taxon>Fungi</taxon>
        <taxon>Dikarya</taxon>
        <taxon>Ascomycota</taxon>
        <taxon>Pezizomycotina</taxon>
        <taxon>Dothideomycetes</taxon>
        <taxon>Pleosporomycetidae</taxon>
        <taxon>Pleosporales</taxon>
        <taxon>Massarineae</taxon>
        <taxon>Massarinaceae</taxon>
        <taxon>Byssothecium</taxon>
    </lineage>
</organism>
<accession>A0A6A5UD61</accession>
<evidence type="ECO:0000313" key="7">
    <source>
        <dbReference type="Proteomes" id="UP000800035"/>
    </source>
</evidence>
<dbReference type="EMBL" id="ML976978">
    <property type="protein sequence ID" value="KAF1963133.1"/>
    <property type="molecule type" value="Genomic_DNA"/>
</dbReference>
<dbReference type="OrthoDB" id="5415592at2759"/>
<dbReference type="PANTHER" id="PTHR47254">
    <property type="entry name" value="CELL WALL MANNOPROTEIN CIS3-RELATED"/>
    <property type="match status" value="1"/>
</dbReference>
<dbReference type="PROSITE" id="PS51257">
    <property type="entry name" value="PROKAR_LIPOPROTEIN"/>
    <property type="match status" value="1"/>
</dbReference>
<evidence type="ECO:0000256" key="1">
    <source>
        <dbReference type="ARBA" id="ARBA00022729"/>
    </source>
</evidence>
<proteinExistence type="predicted"/>
<keyword evidence="7" id="KW-1185">Reference proteome</keyword>
<dbReference type="PROSITE" id="PS50256">
    <property type="entry name" value="PIR_REPEAT_2"/>
    <property type="match status" value="1"/>
</dbReference>
<name>A0A6A5UD61_9PLEO</name>
<dbReference type="GO" id="GO:0005199">
    <property type="term" value="F:structural constituent of cell wall"/>
    <property type="evidence" value="ECO:0007669"/>
    <property type="project" value="InterPro"/>
</dbReference>
<keyword evidence="2" id="KW-0677">Repeat</keyword>
<evidence type="ECO:0000259" key="5">
    <source>
        <dbReference type="Pfam" id="PF22799"/>
    </source>
</evidence>
<reference evidence="6" key="1">
    <citation type="journal article" date="2020" name="Stud. Mycol.">
        <title>101 Dothideomycetes genomes: a test case for predicting lifestyles and emergence of pathogens.</title>
        <authorList>
            <person name="Haridas S."/>
            <person name="Albert R."/>
            <person name="Binder M."/>
            <person name="Bloem J."/>
            <person name="Labutti K."/>
            <person name="Salamov A."/>
            <person name="Andreopoulos B."/>
            <person name="Baker S."/>
            <person name="Barry K."/>
            <person name="Bills G."/>
            <person name="Bluhm B."/>
            <person name="Cannon C."/>
            <person name="Castanera R."/>
            <person name="Culley D."/>
            <person name="Daum C."/>
            <person name="Ezra D."/>
            <person name="Gonzalez J."/>
            <person name="Henrissat B."/>
            <person name="Kuo A."/>
            <person name="Liang C."/>
            <person name="Lipzen A."/>
            <person name="Lutzoni F."/>
            <person name="Magnuson J."/>
            <person name="Mondo S."/>
            <person name="Nolan M."/>
            <person name="Ohm R."/>
            <person name="Pangilinan J."/>
            <person name="Park H.-J."/>
            <person name="Ramirez L."/>
            <person name="Alfaro M."/>
            <person name="Sun H."/>
            <person name="Tritt A."/>
            <person name="Yoshinaga Y."/>
            <person name="Zwiers L.-H."/>
            <person name="Turgeon B."/>
            <person name="Goodwin S."/>
            <person name="Spatafora J."/>
            <person name="Crous P."/>
            <person name="Grigoriev I."/>
        </authorList>
    </citation>
    <scope>NUCLEOTIDE SEQUENCE</scope>
    <source>
        <strain evidence="6">CBS 675.92</strain>
    </source>
</reference>
<feature type="domain" description="Cell wall mannoprotein PIR1-like C-terminal" evidence="5">
    <location>
        <begin position="62"/>
        <end position="135"/>
    </location>
</feature>
<dbReference type="InterPro" id="IPR000420">
    <property type="entry name" value="Yeast_PIR_rpt"/>
</dbReference>
<sequence length="318" mass="32141">MKSFIALALAGSALAMPQASGSGCSDTRSGSFNLQISNVTSSKRSIQKRQFDGTLSVTLNGGVLKDQAGRTGSIVANHQFQFDNPVQENAIATSGFGVCSNGTITHKGSAIWYQCLSGTFYNLYDQSLGEHCNQIYISAVSASSAPVTQLTQEKISDGQPGASTQVPISQISDGQPQAPTSAPVISQISDGQPQAPTGPVISQISDGQPQAPTSTAGPLISQISDGQPQAPTSIVTPAPSGPVITQISDGQPQAPTSGPIVTQISDGQPQAPVATGNSTGNFTAPNATAPASFPGAAPSNMAGVGAFAIALLAMVAML</sequence>
<feature type="chain" id="PRO_5025422311" evidence="4">
    <location>
        <begin position="16"/>
        <end position="318"/>
    </location>
</feature>
<dbReference type="Proteomes" id="UP000800035">
    <property type="component" value="Unassembled WGS sequence"/>
</dbReference>
<gene>
    <name evidence="6" type="ORF">CC80DRAFT_512331</name>
</gene>
<evidence type="ECO:0000256" key="3">
    <source>
        <dbReference type="SAM" id="MobiDB-lite"/>
    </source>
</evidence>
<protein>
    <submittedName>
        <fullName evidence="6">Covalently-linked cell wall protein-like protein</fullName>
    </submittedName>
</protein>
<dbReference type="Pfam" id="PF22799">
    <property type="entry name" value="PIR1-like_C"/>
    <property type="match status" value="1"/>
</dbReference>
<feature type="compositionally biased region" description="Polar residues" evidence="3">
    <location>
        <begin position="161"/>
        <end position="235"/>
    </location>
</feature>
<feature type="signal peptide" evidence="4">
    <location>
        <begin position="1"/>
        <end position="15"/>
    </location>
</feature>
<evidence type="ECO:0000313" key="6">
    <source>
        <dbReference type="EMBL" id="KAF1963133.1"/>
    </source>
</evidence>